<keyword evidence="2 5" id="KW-0812">Transmembrane</keyword>
<evidence type="ECO:0000256" key="3">
    <source>
        <dbReference type="ARBA" id="ARBA00022989"/>
    </source>
</evidence>
<evidence type="ECO:0000256" key="1">
    <source>
        <dbReference type="ARBA" id="ARBA00004141"/>
    </source>
</evidence>
<dbReference type="PANTHER" id="PTHR11662">
    <property type="entry name" value="SOLUTE CARRIER FAMILY 17"/>
    <property type="match status" value="1"/>
</dbReference>
<keyword evidence="3 5" id="KW-1133">Transmembrane helix</keyword>
<dbReference type="InterPro" id="IPR050382">
    <property type="entry name" value="MFS_Na/Anion_cotransporter"/>
</dbReference>
<dbReference type="CDD" id="cd17319">
    <property type="entry name" value="MFS_ExuT_GudP_like"/>
    <property type="match status" value="1"/>
</dbReference>
<feature type="transmembrane region" description="Helical" evidence="5">
    <location>
        <begin position="323"/>
        <end position="344"/>
    </location>
</feature>
<evidence type="ECO:0000256" key="2">
    <source>
        <dbReference type="ARBA" id="ARBA00022692"/>
    </source>
</evidence>
<dbReference type="InterPro" id="IPR036259">
    <property type="entry name" value="MFS_trans_sf"/>
</dbReference>
<feature type="transmembrane region" description="Helical" evidence="5">
    <location>
        <begin position="30"/>
        <end position="54"/>
    </location>
</feature>
<gene>
    <name evidence="7" type="ORF">AWB64_02581</name>
</gene>
<dbReference type="PROSITE" id="PS50850">
    <property type="entry name" value="MFS"/>
    <property type="match status" value="1"/>
</dbReference>
<dbReference type="EMBL" id="FCOC02000006">
    <property type="protein sequence ID" value="SAL29844.1"/>
    <property type="molecule type" value="Genomic_DNA"/>
</dbReference>
<feature type="transmembrane region" description="Helical" evidence="5">
    <location>
        <begin position="187"/>
        <end position="205"/>
    </location>
</feature>
<feature type="transmembrane region" description="Helical" evidence="5">
    <location>
        <begin position="298"/>
        <end position="317"/>
    </location>
</feature>
<dbReference type="SUPFAM" id="SSF103473">
    <property type="entry name" value="MFS general substrate transporter"/>
    <property type="match status" value="1"/>
</dbReference>
<feature type="transmembrane region" description="Helical" evidence="5">
    <location>
        <begin position="66"/>
        <end position="85"/>
    </location>
</feature>
<feature type="transmembrane region" description="Helical" evidence="5">
    <location>
        <begin position="356"/>
        <end position="380"/>
    </location>
</feature>
<sequence>MKTLIEAPAAPFVVEPGSVTSLYSPWRKTAVLVILLLSWILANADRVAMSVAIIPITHEFQLSASMAGLALSSFYISYALMQLGAGWLSDRMGSRTILVFSVACWSVFTALTGAAGGIASLLLIRVLFGIGEGGFVPASTVTVAEAFPVKERARAKSLVIGASLLGSAIGSGGIAALIHTYGWRNAYEMFGTVGVAIAIALWLIVKKPVRGTARARAAGGYGALLRSPILRTTMIIFFFCNIVYVGLISWMPSFLIKTRHVDILHAGVLSAVPYLISFVFLNLVGWLLDKVGHGRERLFMVFGACMITVFLMLMATAESMPVLLTFWTLCMIGYAFVYGTVFAIPLKHLPDTAVGGAAGIINFGGQVAAAVGPLGIGALVDATHGQFVFAFLFLLAAGFGAIAFSLLWKPTHAVRRAA</sequence>
<comment type="subcellular location">
    <subcellularLocation>
        <location evidence="1">Membrane</location>
        <topology evidence="1">Multi-pass membrane protein</topology>
    </subcellularLocation>
</comment>
<reference evidence="7 8" key="1">
    <citation type="submission" date="2016-01" db="EMBL/GenBank/DDBJ databases">
        <authorList>
            <person name="Oliw E.H."/>
        </authorList>
    </citation>
    <scope>NUCLEOTIDE SEQUENCE [LARGE SCALE GENOMIC DNA]</scope>
    <source>
        <strain evidence="7">LMG 22029</strain>
    </source>
</reference>
<name>A0A158GCJ9_CABSO</name>
<dbReference type="GO" id="GO:0016020">
    <property type="term" value="C:membrane"/>
    <property type="evidence" value="ECO:0007669"/>
    <property type="project" value="UniProtKB-SubCell"/>
</dbReference>
<feature type="transmembrane region" description="Helical" evidence="5">
    <location>
        <begin position="97"/>
        <end position="124"/>
    </location>
</feature>
<evidence type="ECO:0000256" key="5">
    <source>
        <dbReference type="SAM" id="Phobius"/>
    </source>
</evidence>
<feature type="transmembrane region" description="Helical" evidence="5">
    <location>
        <begin position="263"/>
        <end position="286"/>
    </location>
</feature>
<organism evidence="7 8">
    <name type="scientific">Caballeronia sordidicola</name>
    <name type="common">Burkholderia sordidicola</name>
    <dbReference type="NCBI Taxonomy" id="196367"/>
    <lineage>
        <taxon>Bacteria</taxon>
        <taxon>Pseudomonadati</taxon>
        <taxon>Pseudomonadota</taxon>
        <taxon>Betaproteobacteria</taxon>
        <taxon>Burkholderiales</taxon>
        <taxon>Burkholderiaceae</taxon>
        <taxon>Caballeronia</taxon>
    </lineage>
</organism>
<evidence type="ECO:0000259" key="6">
    <source>
        <dbReference type="PROSITE" id="PS50850"/>
    </source>
</evidence>
<dbReference type="AlphaFoldDB" id="A0A158GCJ9"/>
<protein>
    <submittedName>
        <fullName evidence="7">Major facilitator transporter</fullName>
    </submittedName>
</protein>
<feature type="domain" description="Major facilitator superfamily (MFS) profile" evidence="6">
    <location>
        <begin position="31"/>
        <end position="415"/>
    </location>
</feature>
<keyword evidence="4 5" id="KW-0472">Membrane</keyword>
<dbReference type="GO" id="GO:0022857">
    <property type="term" value="F:transmembrane transporter activity"/>
    <property type="evidence" value="ECO:0007669"/>
    <property type="project" value="InterPro"/>
</dbReference>
<feature type="transmembrane region" description="Helical" evidence="5">
    <location>
        <begin position="158"/>
        <end position="181"/>
    </location>
</feature>
<feature type="transmembrane region" description="Helical" evidence="5">
    <location>
        <begin position="386"/>
        <end position="408"/>
    </location>
</feature>
<dbReference type="InterPro" id="IPR011701">
    <property type="entry name" value="MFS"/>
</dbReference>
<dbReference type="Gene3D" id="1.20.1250.20">
    <property type="entry name" value="MFS general substrate transporter like domains"/>
    <property type="match status" value="2"/>
</dbReference>
<dbReference type="Pfam" id="PF07690">
    <property type="entry name" value="MFS_1"/>
    <property type="match status" value="1"/>
</dbReference>
<evidence type="ECO:0000256" key="4">
    <source>
        <dbReference type="ARBA" id="ARBA00023136"/>
    </source>
</evidence>
<dbReference type="Proteomes" id="UP000054893">
    <property type="component" value="Unassembled WGS sequence"/>
</dbReference>
<evidence type="ECO:0000313" key="7">
    <source>
        <dbReference type="EMBL" id="SAL29844.1"/>
    </source>
</evidence>
<dbReference type="InterPro" id="IPR020846">
    <property type="entry name" value="MFS_dom"/>
</dbReference>
<proteinExistence type="predicted"/>
<feature type="transmembrane region" description="Helical" evidence="5">
    <location>
        <begin position="234"/>
        <end position="251"/>
    </location>
</feature>
<dbReference type="OrthoDB" id="8596007at2"/>
<dbReference type="PANTHER" id="PTHR11662:SF399">
    <property type="entry name" value="FI19708P1-RELATED"/>
    <property type="match status" value="1"/>
</dbReference>
<accession>A0A158GCJ9</accession>
<evidence type="ECO:0000313" key="8">
    <source>
        <dbReference type="Proteomes" id="UP000054893"/>
    </source>
</evidence>